<dbReference type="SUPFAM" id="SSF53098">
    <property type="entry name" value="Ribonuclease H-like"/>
    <property type="match status" value="1"/>
</dbReference>
<dbReference type="GO" id="GO:0015074">
    <property type="term" value="P:DNA integration"/>
    <property type="evidence" value="ECO:0007669"/>
    <property type="project" value="InterPro"/>
</dbReference>
<keyword evidence="5" id="KW-1185">Reference proteome</keyword>
<sequence length="541" mass="62506">MTDDKWKMLDRKTVSFIRQWLDDSVFQNVSTKCSAYSLWKKLEGLYERKTAGNKAFLIRKLVNLKYKEGTSIPKHLNEIQSITNQLSSMKMSLDDELQTLLLLSSLPESWETLMVSLSNSAPDGIVIMSQVTSSLLNEELRRKNSATSHIDSQTLVLENRGMSKSKDRSDSRVGRSKSRSRKNIVYYNYGEKEHYKNQCKQPKKNKKMGKEVEYIESKENITTKVQGASYHATPRREFFGTYRFENFGVVKMGNYGTTNIIDIGDIHIKTNLSCKLVLKDVRHVIDLRLNLISVGRLQAKAYGEHFNATKKDFSIDPALSRKMYALDCVYTDVCGPLRTKTPGGSVNVPSISGALYFITFIDDFFRKVWAYALKTKDQVINVFKEFHARVERETKRQLKYIRSDNDGEYIRLFNNYCRSHDIQHELTVSDMPQHNIIAERMNRTITEKIRCMLSQAKLPKRFWDEALRTAVDVINLSPCTALDGDVVEHVWSGKDVSYRHLRVFGCRAFTYVSNNERSKLDGKTKECIFVGYSHDQFSYRL</sequence>
<keyword evidence="1" id="KW-0378">Hydrolase</keyword>
<dbReference type="InterPro" id="IPR036397">
    <property type="entry name" value="RNaseH_sf"/>
</dbReference>
<evidence type="ECO:0000313" key="5">
    <source>
        <dbReference type="Proteomes" id="UP001222027"/>
    </source>
</evidence>
<dbReference type="InterPro" id="IPR012337">
    <property type="entry name" value="RNaseH-like_sf"/>
</dbReference>
<name>A0AAV8RRT7_ENSVE</name>
<protein>
    <recommendedName>
        <fullName evidence="3">Integrase catalytic domain-containing protein</fullName>
    </recommendedName>
</protein>
<evidence type="ECO:0000256" key="2">
    <source>
        <dbReference type="SAM" id="MobiDB-lite"/>
    </source>
</evidence>
<feature type="compositionally biased region" description="Basic and acidic residues" evidence="2">
    <location>
        <begin position="164"/>
        <end position="173"/>
    </location>
</feature>
<dbReference type="Proteomes" id="UP001222027">
    <property type="component" value="Unassembled WGS sequence"/>
</dbReference>
<evidence type="ECO:0000259" key="3">
    <source>
        <dbReference type="PROSITE" id="PS50994"/>
    </source>
</evidence>
<dbReference type="PANTHER" id="PTHR42648">
    <property type="entry name" value="TRANSPOSASE, PUTATIVE-RELATED"/>
    <property type="match status" value="1"/>
</dbReference>
<reference evidence="4 5" key="1">
    <citation type="submission" date="2022-12" db="EMBL/GenBank/DDBJ databases">
        <title>Chromosome-scale assembly of the Ensete ventricosum genome.</title>
        <authorList>
            <person name="Dussert Y."/>
            <person name="Stocks J."/>
            <person name="Wendawek A."/>
            <person name="Woldeyes F."/>
            <person name="Nichols R.A."/>
            <person name="Borrell J.S."/>
        </authorList>
    </citation>
    <scope>NUCLEOTIDE SEQUENCE [LARGE SCALE GENOMIC DNA]</scope>
    <source>
        <strain evidence="5">cv. Maze</strain>
        <tissue evidence="4">Seeds</tissue>
    </source>
</reference>
<dbReference type="Pfam" id="PF25597">
    <property type="entry name" value="SH3_retrovirus"/>
    <property type="match status" value="1"/>
</dbReference>
<feature type="region of interest" description="Disordered" evidence="2">
    <location>
        <begin position="151"/>
        <end position="179"/>
    </location>
</feature>
<accession>A0AAV8RRT7</accession>
<evidence type="ECO:0000313" key="4">
    <source>
        <dbReference type="EMBL" id="KAJ8504994.1"/>
    </source>
</evidence>
<dbReference type="GO" id="GO:0006508">
    <property type="term" value="P:proteolysis"/>
    <property type="evidence" value="ECO:0007669"/>
    <property type="project" value="UniProtKB-KW"/>
</dbReference>
<dbReference type="PROSITE" id="PS50994">
    <property type="entry name" value="INTEGRASE"/>
    <property type="match status" value="1"/>
</dbReference>
<keyword evidence="1" id="KW-0645">Protease</keyword>
<gene>
    <name evidence="4" type="ORF">OPV22_005880</name>
</gene>
<dbReference type="EMBL" id="JAQQAF010000002">
    <property type="protein sequence ID" value="KAJ8504994.1"/>
    <property type="molecule type" value="Genomic_DNA"/>
</dbReference>
<proteinExistence type="predicted"/>
<dbReference type="PANTHER" id="PTHR42648:SF28">
    <property type="entry name" value="TRANSPOSON-ENCODED PROTEIN WITH RIBONUCLEASE H-LIKE AND RETROVIRUS ZINC FINGER-LIKE DOMAINS"/>
    <property type="match status" value="1"/>
</dbReference>
<organism evidence="4 5">
    <name type="scientific">Ensete ventricosum</name>
    <name type="common">Abyssinian banana</name>
    <name type="synonym">Musa ensete</name>
    <dbReference type="NCBI Taxonomy" id="4639"/>
    <lineage>
        <taxon>Eukaryota</taxon>
        <taxon>Viridiplantae</taxon>
        <taxon>Streptophyta</taxon>
        <taxon>Embryophyta</taxon>
        <taxon>Tracheophyta</taxon>
        <taxon>Spermatophyta</taxon>
        <taxon>Magnoliopsida</taxon>
        <taxon>Liliopsida</taxon>
        <taxon>Zingiberales</taxon>
        <taxon>Musaceae</taxon>
        <taxon>Ensete</taxon>
    </lineage>
</organism>
<evidence type="ECO:0000256" key="1">
    <source>
        <dbReference type="ARBA" id="ARBA00022670"/>
    </source>
</evidence>
<dbReference type="GO" id="GO:0003676">
    <property type="term" value="F:nucleic acid binding"/>
    <property type="evidence" value="ECO:0007669"/>
    <property type="project" value="InterPro"/>
</dbReference>
<dbReference type="AlphaFoldDB" id="A0AAV8RRT7"/>
<dbReference type="InterPro" id="IPR054722">
    <property type="entry name" value="PolX-like_BBD"/>
</dbReference>
<comment type="caution">
    <text evidence="4">The sequence shown here is derived from an EMBL/GenBank/DDBJ whole genome shotgun (WGS) entry which is preliminary data.</text>
</comment>
<feature type="domain" description="Integrase catalytic" evidence="3">
    <location>
        <begin position="313"/>
        <end position="495"/>
    </location>
</feature>
<dbReference type="Pfam" id="PF14223">
    <property type="entry name" value="Retrotran_gag_2"/>
    <property type="match status" value="1"/>
</dbReference>
<dbReference type="Gene3D" id="3.30.420.10">
    <property type="entry name" value="Ribonuclease H-like superfamily/Ribonuclease H"/>
    <property type="match status" value="1"/>
</dbReference>
<dbReference type="InterPro" id="IPR057670">
    <property type="entry name" value="SH3_retrovirus"/>
</dbReference>
<dbReference type="InterPro" id="IPR039537">
    <property type="entry name" value="Retrotran_Ty1/copia-like"/>
</dbReference>
<dbReference type="Pfam" id="PF22936">
    <property type="entry name" value="Pol_BBD"/>
    <property type="match status" value="1"/>
</dbReference>
<dbReference type="InterPro" id="IPR001584">
    <property type="entry name" value="Integrase_cat-core"/>
</dbReference>
<dbReference type="GO" id="GO:0008233">
    <property type="term" value="F:peptidase activity"/>
    <property type="evidence" value="ECO:0007669"/>
    <property type="project" value="UniProtKB-KW"/>
</dbReference>